<feature type="transmembrane region" description="Helical" evidence="1">
    <location>
        <begin position="118"/>
        <end position="141"/>
    </location>
</feature>
<sequence length="146" mass="15176">MPTFGRLAGAISFGILAGILSVLLLPFFGDSPVPKFWFALCGGVGVLTGWIFAGPRTGQGTGVAIGTGLSSAALLAFWVIFALSGHEMVRASMRGRYDGPMDAVISTFGIMVDYAAQFYAPLTLIVLLGGGIVAGVLTDALGKRYR</sequence>
<organism evidence="2 3">
    <name type="scientific">Loktanella atrilutea</name>
    <dbReference type="NCBI Taxonomy" id="366533"/>
    <lineage>
        <taxon>Bacteria</taxon>
        <taxon>Pseudomonadati</taxon>
        <taxon>Pseudomonadota</taxon>
        <taxon>Alphaproteobacteria</taxon>
        <taxon>Rhodobacterales</taxon>
        <taxon>Roseobacteraceae</taxon>
        <taxon>Loktanella</taxon>
    </lineage>
</organism>
<keyword evidence="1" id="KW-0472">Membrane</keyword>
<feature type="transmembrane region" description="Helical" evidence="1">
    <location>
        <begin position="7"/>
        <end position="29"/>
    </location>
</feature>
<name>A0A1M4V958_LOKAT</name>
<dbReference type="NCBIfam" id="NF033773">
    <property type="entry name" value="tellur_TrgA"/>
    <property type="match status" value="1"/>
</dbReference>
<accession>A0A1M4V958</accession>
<dbReference type="InterPro" id="IPR047784">
    <property type="entry name" value="TrgA"/>
</dbReference>
<proteinExistence type="predicted"/>
<evidence type="ECO:0000313" key="2">
    <source>
        <dbReference type="EMBL" id="SHE65417.1"/>
    </source>
</evidence>
<keyword evidence="1" id="KW-0812">Transmembrane</keyword>
<dbReference type="EMBL" id="FQUE01000001">
    <property type="protein sequence ID" value="SHE65417.1"/>
    <property type="molecule type" value="Genomic_DNA"/>
</dbReference>
<gene>
    <name evidence="2" type="ORF">SAMN05444339_101994</name>
</gene>
<evidence type="ECO:0008006" key="4">
    <source>
        <dbReference type="Google" id="ProtNLM"/>
    </source>
</evidence>
<dbReference type="OrthoDB" id="7869508at2"/>
<dbReference type="AlphaFoldDB" id="A0A1M4V958"/>
<protein>
    <recommendedName>
        <fullName evidence="4">TrgA family protein</fullName>
    </recommendedName>
</protein>
<keyword evidence="1" id="KW-1133">Transmembrane helix</keyword>
<keyword evidence="3" id="KW-1185">Reference proteome</keyword>
<feature type="transmembrane region" description="Helical" evidence="1">
    <location>
        <begin position="60"/>
        <end position="83"/>
    </location>
</feature>
<reference evidence="3" key="1">
    <citation type="submission" date="2016-11" db="EMBL/GenBank/DDBJ databases">
        <authorList>
            <person name="Varghese N."/>
            <person name="Submissions S."/>
        </authorList>
    </citation>
    <scope>NUCLEOTIDE SEQUENCE [LARGE SCALE GENOMIC DNA]</scope>
    <source>
        <strain evidence="3">DSM 29326</strain>
    </source>
</reference>
<dbReference type="STRING" id="366533.SAMN05444339_101994"/>
<dbReference type="RefSeq" id="WP_072856019.1">
    <property type="nucleotide sequence ID" value="NZ_FQUE01000001.1"/>
</dbReference>
<evidence type="ECO:0000256" key="1">
    <source>
        <dbReference type="SAM" id="Phobius"/>
    </source>
</evidence>
<evidence type="ECO:0000313" key="3">
    <source>
        <dbReference type="Proteomes" id="UP000183987"/>
    </source>
</evidence>
<dbReference type="Proteomes" id="UP000183987">
    <property type="component" value="Unassembled WGS sequence"/>
</dbReference>
<feature type="transmembrane region" description="Helical" evidence="1">
    <location>
        <begin position="35"/>
        <end position="53"/>
    </location>
</feature>